<name>A0AAU8GTW5_9BACT</name>
<dbReference type="RefSeq" id="WP_353683564.1">
    <property type="nucleotide sequence ID" value="NZ_CP144373.1"/>
</dbReference>
<evidence type="ECO:0000313" key="1">
    <source>
        <dbReference type="EMBL" id="XCH46025.1"/>
    </source>
</evidence>
<sequence>MIKEFKISIAIFIVSFLFLGLSLKIKPPSFVTPFEKNISEYALPEITIKEKIRFLGYSLNNPFETSKIAENEKKLEKSTVTEIPLPVLSFIYEGRNKYAVIGNSIVKEGDIINGYQIKGIFKNRVLIKDKKGELKWLKLENY</sequence>
<gene>
    <name evidence="1" type="ORF">V4D30_06710</name>
</gene>
<dbReference type="AlphaFoldDB" id="A0AAU8GTW5"/>
<accession>A0AAU8GTW5</accession>
<reference evidence="1" key="1">
    <citation type="submission" date="2024-01" db="EMBL/GenBank/DDBJ databases">
        <title>The first autotrophic representatives of the genus Thermodesulfovibrio.</title>
        <authorList>
            <person name="Maltseva A.I."/>
            <person name="Elcheninov A.G."/>
            <person name="Kublanov I.V."/>
            <person name="Lebedinsky A.V."/>
            <person name="Frolov E.N."/>
        </authorList>
    </citation>
    <scope>NUCLEOTIDE SEQUENCE</scope>
    <source>
        <strain evidence="1">3907-1M</strain>
    </source>
</reference>
<organism evidence="1">
    <name type="scientific">Thermodesulfovibrio autotrophicus</name>
    <dbReference type="NCBI Taxonomy" id="3118333"/>
    <lineage>
        <taxon>Bacteria</taxon>
        <taxon>Pseudomonadati</taxon>
        <taxon>Nitrospirota</taxon>
        <taxon>Thermodesulfovibrionia</taxon>
        <taxon>Thermodesulfovibrionales</taxon>
        <taxon>Thermodesulfovibrionaceae</taxon>
        <taxon>Thermodesulfovibrio</taxon>
    </lineage>
</organism>
<evidence type="ECO:0008006" key="2">
    <source>
        <dbReference type="Google" id="ProtNLM"/>
    </source>
</evidence>
<proteinExistence type="predicted"/>
<protein>
    <recommendedName>
        <fullName evidence="2">Type II secretion system protein GspC N-terminal domain-containing protein</fullName>
    </recommendedName>
</protein>
<dbReference type="KEGG" id="taut:V4D30_06710"/>
<dbReference type="EMBL" id="CP144373">
    <property type="protein sequence ID" value="XCH46025.1"/>
    <property type="molecule type" value="Genomic_DNA"/>
</dbReference>